<organism evidence="3 4">
    <name type="scientific">Hymenobacter algoricola</name>
    <dbReference type="NCBI Taxonomy" id="486267"/>
    <lineage>
        <taxon>Bacteria</taxon>
        <taxon>Pseudomonadati</taxon>
        <taxon>Bacteroidota</taxon>
        <taxon>Cytophagia</taxon>
        <taxon>Cytophagales</taxon>
        <taxon>Hymenobacteraceae</taxon>
        <taxon>Hymenobacter</taxon>
    </lineage>
</organism>
<evidence type="ECO:0000313" key="3">
    <source>
        <dbReference type="EMBL" id="GAA3953249.1"/>
    </source>
</evidence>
<keyword evidence="4" id="KW-1185">Reference proteome</keyword>
<evidence type="ECO:0000256" key="1">
    <source>
        <dbReference type="SAM" id="SignalP"/>
    </source>
</evidence>
<accession>A0ABP7NSS0</accession>
<keyword evidence="1" id="KW-0732">Signal</keyword>
<dbReference type="RefSeq" id="WP_345117551.1">
    <property type="nucleotide sequence ID" value="NZ_BAABDH010000112.1"/>
</dbReference>
<dbReference type="Proteomes" id="UP001499909">
    <property type="component" value="Unassembled WGS sequence"/>
</dbReference>
<feature type="domain" description="Copper-binding protein MbnP-like" evidence="2">
    <location>
        <begin position="34"/>
        <end position="227"/>
    </location>
</feature>
<name>A0ABP7NSS0_9BACT</name>
<comment type="caution">
    <text evidence="3">The sequence shown here is derived from an EMBL/GenBank/DDBJ whole genome shotgun (WGS) entry which is preliminary data.</text>
</comment>
<proteinExistence type="predicted"/>
<feature type="signal peptide" evidence="1">
    <location>
        <begin position="1"/>
        <end position="16"/>
    </location>
</feature>
<sequence length="263" mass="28439">MKISSLFLGLALTAWAVTGCEKKKGDDPNLVAKTGELSIEMEHVVGAGVLKLATAPTTYDYATPSGDPFNVTTFRYYVSNIRLRRADGTEYVQPNSYYLVDEAKPAYKLLTIKDVPVGDYTGLSFLIGVDAPRNTAGVQENALAPSDMFWSWTTGYIFVKMEGYSPVATSSTRFMQFHIGGFEGPNNALKTVSPALPAGVKVLVRADHSPAIHLKVDVLKMFTGPNTVRFGSFAIPHGPGANAVKIAENYAAGMFTVEHVYAN</sequence>
<evidence type="ECO:0000313" key="4">
    <source>
        <dbReference type="Proteomes" id="UP001499909"/>
    </source>
</evidence>
<evidence type="ECO:0000259" key="2">
    <source>
        <dbReference type="Pfam" id="PF20243"/>
    </source>
</evidence>
<dbReference type="EMBL" id="BAABDH010000112">
    <property type="protein sequence ID" value="GAA3953249.1"/>
    <property type="molecule type" value="Genomic_DNA"/>
</dbReference>
<gene>
    <name evidence="3" type="ORF">GCM10022406_38700</name>
</gene>
<dbReference type="InterPro" id="IPR046863">
    <property type="entry name" value="MbnP-like_dom"/>
</dbReference>
<feature type="chain" id="PRO_5046414301" description="Copper-binding protein MbnP-like domain-containing protein" evidence="1">
    <location>
        <begin position="17"/>
        <end position="263"/>
    </location>
</feature>
<reference evidence="4" key="1">
    <citation type="journal article" date="2019" name="Int. J. Syst. Evol. Microbiol.">
        <title>The Global Catalogue of Microorganisms (GCM) 10K type strain sequencing project: providing services to taxonomists for standard genome sequencing and annotation.</title>
        <authorList>
            <consortium name="The Broad Institute Genomics Platform"/>
            <consortium name="The Broad Institute Genome Sequencing Center for Infectious Disease"/>
            <person name="Wu L."/>
            <person name="Ma J."/>
        </authorList>
    </citation>
    <scope>NUCLEOTIDE SEQUENCE [LARGE SCALE GENOMIC DNA]</scope>
    <source>
        <strain evidence="4">JCM 17214</strain>
    </source>
</reference>
<dbReference type="Pfam" id="PF20243">
    <property type="entry name" value="MbnP"/>
    <property type="match status" value="1"/>
</dbReference>
<protein>
    <recommendedName>
        <fullName evidence="2">Copper-binding protein MbnP-like domain-containing protein</fullName>
    </recommendedName>
</protein>
<dbReference type="PROSITE" id="PS51257">
    <property type="entry name" value="PROKAR_LIPOPROTEIN"/>
    <property type="match status" value="1"/>
</dbReference>